<organism evidence="2 3">
    <name type="scientific">Basidiobolus ranarum</name>
    <dbReference type="NCBI Taxonomy" id="34480"/>
    <lineage>
        <taxon>Eukaryota</taxon>
        <taxon>Fungi</taxon>
        <taxon>Fungi incertae sedis</taxon>
        <taxon>Zoopagomycota</taxon>
        <taxon>Entomophthoromycotina</taxon>
        <taxon>Basidiobolomycetes</taxon>
        <taxon>Basidiobolales</taxon>
        <taxon>Basidiobolaceae</taxon>
        <taxon>Basidiobolus</taxon>
    </lineage>
</organism>
<evidence type="ECO:0000313" key="3">
    <source>
        <dbReference type="Proteomes" id="UP001479436"/>
    </source>
</evidence>
<evidence type="ECO:0000256" key="1">
    <source>
        <dbReference type="SAM" id="Phobius"/>
    </source>
</evidence>
<name>A0ABR2W0E8_9FUNG</name>
<feature type="transmembrane region" description="Helical" evidence="1">
    <location>
        <begin position="107"/>
        <end position="127"/>
    </location>
</feature>
<comment type="caution">
    <text evidence="2">The sequence shown here is derived from an EMBL/GenBank/DDBJ whole genome shotgun (WGS) entry which is preliminary data.</text>
</comment>
<proteinExistence type="predicted"/>
<evidence type="ECO:0000313" key="2">
    <source>
        <dbReference type="EMBL" id="KAK9712361.1"/>
    </source>
</evidence>
<accession>A0ABR2W0E8</accession>
<gene>
    <name evidence="2" type="ORF">K7432_007214</name>
</gene>
<keyword evidence="1" id="KW-0812">Transmembrane</keyword>
<feature type="transmembrane region" description="Helical" evidence="1">
    <location>
        <begin position="12"/>
        <end position="32"/>
    </location>
</feature>
<feature type="transmembrane region" description="Helical" evidence="1">
    <location>
        <begin position="77"/>
        <end position="95"/>
    </location>
</feature>
<keyword evidence="1" id="KW-0472">Membrane</keyword>
<protein>
    <submittedName>
        <fullName evidence="2">Uncharacterized protein</fullName>
    </submittedName>
</protein>
<feature type="transmembrane region" description="Helical" evidence="1">
    <location>
        <begin position="44"/>
        <end position="65"/>
    </location>
</feature>
<reference evidence="2 3" key="1">
    <citation type="submission" date="2023-04" db="EMBL/GenBank/DDBJ databases">
        <title>Genome of Basidiobolus ranarum AG-B5.</title>
        <authorList>
            <person name="Stajich J.E."/>
            <person name="Carter-House D."/>
            <person name="Gryganskyi A."/>
        </authorList>
    </citation>
    <scope>NUCLEOTIDE SEQUENCE [LARGE SCALE GENOMIC DNA]</scope>
    <source>
        <strain evidence="2 3">AG-B5</strain>
    </source>
</reference>
<feature type="transmembrane region" description="Helical" evidence="1">
    <location>
        <begin position="191"/>
        <end position="210"/>
    </location>
</feature>
<keyword evidence="1" id="KW-1133">Transmembrane helix</keyword>
<sequence>MANPLFLSIAHYVVGICFGLTFIVAIIFAFIRGWRTSGIISHRILYFVALFNCVYAQVKIVQMNGAKNDHCIVAENLSVFFYHGSNTLQFVYYMVRYKEVYGGTWSLAFPIMTALVYAAGIPVSIVLNDTQIAPDGSCSVIHPRVSSLLPLVTAFLISGYMMCMFLAPFVQQCLRTKENQNTQLAFVARNLFVTNSVAITFNMFFNLSLITPLEQYAPLLSMVDLTINFLMVCLPYFLTRMYTPHGHSFRWSREDQFDDSIRINGEHNLHQSDHGDREPHNSSKYYQSEFRNVLSHKASDENGEVPLVPLSARFQSNRMLAS</sequence>
<dbReference type="Proteomes" id="UP001479436">
    <property type="component" value="Unassembled WGS sequence"/>
</dbReference>
<dbReference type="EMBL" id="JASJQH010007223">
    <property type="protein sequence ID" value="KAK9712361.1"/>
    <property type="molecule type" value="Genomic_DNA"/>
</dbReference>
<feature type="transmembrane region" description="Helical" evidence="1">
    <location>
        <begin position="147"/>
        <end position="170"/>
    </location>
</feature>
<feature type="transmembrane region" description="Helical" evidence="1">
    <location>
        <begin position="216"/>
        <end position="238"/>
    </location>
</feature>
<keyword evidence="3" id="KW-1185">Reference proteome</keyword>